<proteinExistence type="inferred from homology"/>
<dbReference type="NCBIfam" id="TIGR01312">
    <property type="entry name" value="XylB"/>
    <property type="match status" value="1"/>
</dbReference>
<evidence type="ECO:0000313" key="12">
    <source>
        <dbReference type="Proteomes" id="UP000278792"/>
    </source>
</evidence>
<evidence type="ECO:0000256" key="4">
    <source>
        <dbReference type="ARBA" id="ARBA00022741"/>
    </source>
</evidence>
<gene>
    <name evidence="8 11" type="primary">xylB</name>
    <name evidence="11" type="ORF">EGH82_21770</name>
</gene>
<dbReference type="InterPro" id="IPR050406">
    <property type="entry name" value="FGGY_Carb_Kinase"/>
</dbReference>
<dbReference type="CDD" id="cd07808">
    <property type="entry name" value="ASKHA_NBD_FGGY_EcXK-like"/>
    <property type="match status" value="1"/>
</dbReference>
<sequence length="480" mass="52131">MGKYIGIDIGTSSVKAVLIEHGKVLCTESRTYSTHSPCEGWFEQYPRDWWETTADAIRSIASNHYGQIDAIGLTGQMHTAVMINSLGEPIYPAILWCDGRSAAQSNYINNHIGEQTVIVHTGNVSMAGFTASKILWLKEHHAKKAKLIHKVMMPKDYIAYRLTGVVATDYSDASGTMLFNVREKRWSEHMLDKLELDQSLLPDVYPSNTVIGSVSSSVGKQLSLGCQPKVVIGGGDNAMGAVACGVVSEGMATASIGTSGVIFAPKAEYPNPADGFQHTFCDATGHYHQMGVMLSAAKSYQWLKSIAGLSYEQLNTELKNANPVTTPLFYPYLSGERNPFYNPNARGAFANLDATTDIGDLARSVIEGVSFSMKSLWQMMGSPEQVRLTGSPITRSICPEIFATTLNQSIEVMPETCSPALGAAITAAVGAGEFATFKEATDHCVPKGRIITPITKDIELLQVRSEKFNAKLQHIKATFN</sequence>
<keyword evidence="3 8" id="KW-0808">Transferase</keyword>
<dbReference type="AlphaFoldDB" id="A0A3N3DTI7"/>
<dbReference type="PANTHER" id="PTHR43095">
    <property type="entry name" value="SUGAR KINASE"/>
    <property type="match status" value="1"/>
</dbReference>
<keyword evidence="7 8" id="KW-0119">Carbohydrate metabolism</keyword>
<feature type="domain" description="Carbohydrate kinase FGGY C-terminal" evidence="10">
    <location>
        <begin position="253"/>
        <end position="430"/>
    </location>
</feature>
<evidence type="ECO:0000256" key="6">
    <source>
        <dbReference type="ARBA" id="ARBA00022840"/>
    </source>
</evidence>
<dbReference type="EMBL" id="RKIK01000120">
    <property type="protein sequence ID" value="ROV57716.1"/>
    <property type="molecule type" value="Genomic_DNA"/>
</dbReference>
<evidence type="ECO:0000313" key="11">
    <source>
        <dbReference type="EMBL" id="ROV57716.1"/>
    </source>
</evidence>
<dbReference type="EC" id="2.7.1.17" evidence="8"/>
<evidence type="ECO:0000256" key="3">
    <source>
        <dbReference type="ARBA" id="ARBA00022679"/>
    </source>
</evidence>
<keyword evidence="5 8" id="KW-0418">Kinase</keyword>
<accession>A0A3N3DTI7</accession>
<dbReference type="GO" id="GO:0005524">
    <property type="term" value="F:ATP binding"/>
    <property type="evidence" value="ECO:0007669"/>
    <property type="project" value="UniProtKB-KW"/>
</dbReference>
<reference evidence="11 12" key="1">
    <citation type="submission" date="2018-11" db="EMBL/GenBank/DDBJ databases">
        <title>Vibrio ponticus strain CAIM 1751 pathogenic for the snapper Lutjanus guttatus.</title>
        <authorList>
            <person name="Soto-Rodriguez S."/>
            <person name="Lozano-Olvera R."/>
            <person name="Gomez-Gil B."/>
        </authorList>
    </citation>
    <scope>NUCLEOTIDE SEQUENCE [LARGE SCALE GENOMIC DNA]</scope>
    <source>
        <strain evidence="11 12">CAIM 1751</strain>
    </source>
</reference>
<comment type="caution">
    <text evidence="11">The sequence shown here is derived from an EMBL/GenBank/DDBJ whole genome shotgun (WGS) entry which is preliminary data.</text>
</comment>
<dbReference type="InterPro" id="IPR018484">
    <property type="entry name" value="FGGY_N"/>
</dbReference>
<dbReference type="GO" id="GO:0042732">
    <property type="term" value="P:D-xylose metabolic process"/>
    <property type="evidence" value="ECO:0007669"/>
    <property type="project" value="UniProtKB-KW"/>
</dbReference>
<dbReference type="InterPro" id="IPR018485">
    <property type="entry name" value="FGGY_C"/>
</dbReference>
<feature type="domain" description="Carbohydrate kinase FGGY N-terminal" evidence="9">
    <location>
        <begin position="4"/>
        <end position="242"/>
    </location>
</feature>
<dbReference type="PIRSF" id="PIRSF000538">
    <property type="entry name" value="GlpK"/>
    <property type="match status" value="1"/>
</dbReference>
<evidence type="ECO:0000256" key="1">
    <source>
        <dbReference type="ARBA" id="ARBA00009156"/>
    </source>
</evidence>
<dbReference type="Pfam" id="PF00370">
    <property type="entry name" value="FGGY_N"/>
    <property type="match status" value="1"/>
</dbReference>
<evidence type="ECO:0000256" key="8">
    <source>
        <dbReference type="RuleBase" id="RU364073"/>
    </source>
</evidence>
<evidence type="ECO:0000256" key="7">
    <source>
        <dbReference type="ARBA" id="ARBA00023277"/>
    </source>
</evidence>
<dbReference type="SUPFAM" id="SSF53067">
    <property type="entry name" value="Actin-like ATPase domain"/>
    <property type="match status" value="2"/>
</dbReference>
<dbReference type="PANTHER" id="PTHR43095:SF5">
    <property type="entry name" value="XYLULOSE KINASE"/>
    <property type="match status" value="1"/>
</dbReference>
<name>A0A3N3DTI7_9VIBR</name>
<keyword evidence="6 8" id="KW-0067">ATP-binding</keyword>
<dbReference type="InterPro" id="IPR006000">
    <property type="entry name" value="Xylulokinase"/>
</dbReference>
<dbReference type="PROSITE" id="PS00933">
    <property type="entry name" value="FGGY_KINASES_1"/>
    <property type="match status" value="1"/>
</dbReference>
<evidence type="ECO:0000256" key="5">
    <source>
        <dbReference type="ARBA" id="ARBA00022777"/>
    </source>
</evidence>
<protein>
    <recommendedName>
        <fullName evidence="8">Xylulose kinase</fullName>
        <shortName evidence="8">Xylulokinase</shortName>
        <ecNumber evidence="8">2.7.1.17</ecNumber>
    </recommendedName>
</protein>
<keyword evidence="2 8" id="KW-0859">Xylose metabolism</keyword>
<dbReference type="Proteomes" id="UP000278792">
    <property type="component" value="Unassembled WGS sequence"/>
</dbReference>
<organism evidence="11 12">
    <name type="scientific">Vibrio ponticus</name>
    <dbReference type="NCBI Taxonomy" id="265668"/>
    <lineage>
        <taxon>Bacteria</taxon>
        <taxon>Pseudomonadati</taxon>
        <taxon>Pseudomonadota</taxon>
        <taxon>Gammaproteobacteria</taxon>
        <taxon>Vibrionales</taxon>
        <taxon>Vibrionaceae</taxon>
        <taxon>Vibrio</taxon>
    </lineage>
</organism>
<keyword evidence="4 8" id="KW-0547">Nucleotide-binding</keyword>
<evidence type="ECO:0000259" key="10">
    <source>
        <dbReference type="Pfam" id="PF02782"/>
    </source>
</evidence>
<comment type="similarity">
    <text evidence="1 8">Belongs to the FGGY kinase family.</text>
</comment>
<dbReference type="InterPro" id="IPR018483">
    <property type="entry name" value="Carb_kinase_FGGY_CS"/>
</dbReference>
<evidence type="ECO:0000256" key="2">
    <source>
        <dbReference type="ARBA" id="ARBA00022629"/>
    </source>
</evidence>
<comment type="catalytic activity">
    <reaction evidence="8">
        <text>D-xylulose + ATP = D-xylulose 5-phosphate + ADP + H(+)</text>
        <dbReference type="Rhea" id="RHEA:10964"/>
        <dbReference type="ChEBI" id="CHEBI:15378"/>
        <dbReference type="ChEBI" id="CHEBI:17140"/>
        <dbReference type="ChEBI" id="CHEBI:30616"/>
        <dbReference type="ChEBI" id="CHEBI:57737"/>
        <dbReference type="ChEBI" id="CHEBI:456216"/>
        <dbReference type="EC" id="2.7.1.17"/>
    </reaction>
</comment>
<dbReference type="RefSeq" id="WP_123783669.1">
    <property type="nucleotide sequence ID" value="NZ_RKIK01000120.1"/>
</dbReference>
<dbReference type="GO" id="GO:0004856">
    <property type="term" value="F:D-xylulokinase activity"/>
    <property type="evidence" value="ECO:0007669"/>
    <property type="project" value="UniProtKB-EC"/>
</dbReference>
<dbReference type="GO" id="GO:0005997">
    <property type="term" value="P:xylulose metabolic process"/>
    <property type="evidence" value="ECO:0007669"/>
    <property type="project" value="InterPro"/>
</dbReference>
<dbReference type="InterPro" id="IPR043129">
    <property type="entry name" value="ATPase_NBD"/>
</dbReference>
<evidence type="ECO:0000259" key="9">
    <source>
        <dbReference type="Pfam" id="PF00370"/>
    </source>
</evidence>
<dbReference type="InterPro" id="IPR000577">
    <property type="entry name" value="Carb_kinase_FGGY"/>
</dbReference>
<dbReference type="Pfam" id="PF02782">
    <property type="entry name" value="FGGY_C"/>
    <property type="match status" value="1"/>
</dbReference>
<dbReference type="Gene3D" id="3.30.420.40">
    <property type="match status" value="2"/>
</dbReference>